<evidence type="ECO:0000256" key="15">
    <source>
        <dbReference type="ARBA" id="ARBA00029843"/>
    </source>
</evidence>
<dbReference type="Gene3D" id="3.40.50.2000">
    <property type="entry name" value="Glycogen Phosphorylase B"/>
    <property type="match status" value="2"/>
</dbReference>
<dbReference type="InterPro" id="IPR004276">
    <property type="entry name" value="GlycoTrans_28_N"/>
</dbReference>
<evidence type="ECO:0000256" key="6">
    <source>
        <dbReference type="ARBA" id="ARBA00022490"/>
    </source>
</evidence>
<evidence type="ECO:0000259" key="19">
    <source>
        <dbReference type="SMART" id="SM00568"/>
    </source>
</evidence>
<feature type="compositionally biased region" description="Basic and acidic residues" evidence="18">
    <location>
        <begin position="164"/>
        <end position="182"/>
    </location>
</feature>
<dbReference type="Proteomes" id="UP000094236">
    <property type="component" value="Unassembled WGS sequence"/>
</dbReference>
<keyword evidence="21" id="KW-1185">Reference proteome</keyword>
<feature type="region of interest" description="Disordered" evidence="18">
    <location>
        <begin position="209"/>
        <end position="235"/>
    </location>
</feature>
<evidence type="ECO:0000256" key="17">
    <source>
        <dbReference type="ARBA" id="ARBA00049453"/>
    </source>
</evidence>
<dbReference type="GO" id="GO:0032120">
    <property type="term" value="P:ascospore-type prospore membrane formation"/>
    <property type="evidence" value="ECO:0007669"/>
    <property type="project" value="EnsemblFungi"/>
</dbReference>
<dbReference type="InterPro" id="IPR048065">
    <property type="entry name" value="ATG26_PH_GRAM2"/>
</dbReference>
<dbReference type="InterPro" id="IPR004182">
    <property type="entry name" value="GRAM"/>
</dbReference>
<dbReference type="AlphaFoldDB" id="A0A1E4TUD4"/>
<dbReference type="GO" id="GO:0016906">
    <property type="term" value="F:sterol 3-beta-glucosyltransferase activity"/>
    <property type="evidence" value="ECO:0007669"/>
    <property type="project" value="UniProtKB-EC"/>
</dbReference>
<comment type="similarity">
    <text evidence="3">Belongs to the glycosyltransferase 28 family.</text>
</comment>
<dbReference type="CDD" id="cd03784">
    <property type="entry name" value="GT1_Gtf-like"/>
    <property type="match status" value="1"/>
</dbReference>
<keyword evidence="12" id="KW-0472">Membrane</keyword>
<dbReference type="GO" id="GO:0005737">
    <property type="term" value="C:cytoplasm"/>
    <property type="evidence" value="ECO:0007669"/>
    <property type="project" value="UniProtKB-SubCell"/>
</dbReference>
<feature type="compositionally biased region" description="Low complexity" evidence="18">
    <location>
        <begin position="183"/>
        <end position="195"/>
    </location>
</feature>
<evidence type="ECO:0000256" key="5">
    <source>
        <dbReference type="ARBA" id="ARBA00017894"/>
    </source>
</evidence>
<dbReference type="GO" id="GO:0016126">
    <property type="term" value="P:sterol biosynthetic process"/>
    <property type="evidence" value="ECO:0007669"/>
    <property type="project" value="UniProtKB-KW"/>
</dbReference>
<evidence type="ECO:0000313" key="21">
    <source>
        <dbReference type="Proteomes" id="UP000094236"/>
    </source>
</evidence>
<dbReference type="PANTHER" id="PTHR48050:SF25">
    <property type="entry name" value="STEROL 3-BETA-GLUCOSYLTRANSFERASE"/>
    <property type="match status" value="1"/>
</dbReference>
<keyword evidence="10" id="KW-0752">Steroid biosynthesis</keyword>
<evidence type="ECO:0000256" key="12">
    <source>
        <dbReference type="ARBA" id="ARBA00023136"/>
    </source>
</evidence>
<dbReference type="EMBL" id="KV454014">
    <property type="protein sequence ID" value="ODV95268.1"/>
    <property type="molecule type" value="Genomic_DNA"/>
</dbReference>
<dbReference type="InterPro" id="IPR050426">
    <property type="entry name" value="Glycosyltransferase_28"/>
</dbReference>
<dbReference type="Pfam" id="PF06722">
    <property type="entry name" value="EryCIII-like_C"/>
    <property type="match status" value="1"/>
</dbReference>
<dbReference type="OrthoDB" id="10261837at2759"/>
<evidence type="ECO:0000256" key="2">
    <source>
        <dbReference type="ARBA" id="ARBA00004496"/>
    </source>
</evidence>
<dbReference type="InterPro" id="IPR011993">
    <property type="entry name" value="PH-like_dom_sf"/>
</dbReference>
<sequence length="1035" mass="116303">MTIDLRYALRAEVIHKHHVKSSKYVSDSTAETPSNLLSKHEYSSASEPTWFRILTESRGYDFQADSLDSVRSWVGILKKHIFAARNKGDHVTIKIPLQNILDLELTPVFDSSETLRIKILESLESYAVDDYYFMFLNSGDKAVEAINGVMKQAGLNTDSILKKAEEKQRKEEEEKKAGKSDSVKNSSFSKKSNSDTNINAGKLRKLRSVLSPRLKSSVPDDSESSTSTTGEGFNAENSEISSFNLNKNASGEGVVEKIYKYNNNATEIPEIVISNKGKVKSTSISNESSSTSSALTSPDLQSTEDEQCEQLDDTPVSQVIGEQPVKSISDIQFKDSQGELQHLYSRWTPRYFVRGLVNTTNSGITHVNNLSTMWAAEPHHYDEANSLERGSEDPYLIEDPKERLEATQRFHKHFSLSDQEKLISSYYAHLIKNIPLYGKLYIGTSEICYRSLLPGTKTLMILPFKDIENVYKEKGFRFGYSGLVIVIHGHEELFFEFGTSEARDDCETLLLKQIDLNNRKKSQVDTLAQNVDDIKLAESTNNLAEARIRLFENKISSTIGVDIPIIVENNPFSETCVKPHKPYRFTLLTIGSRGDVQPYIALGKGLLKEGHKVKIVSHAEFRPWVEKYGMEFGEIAGDPAELMNLMVTHGSMSVAFLKEASSKFRGWITDLLESSWVACQDADILVESPSAMAGIHIAEALGIPYFRAFTMPWTKTRAYPHAFIVPDQKRGGSYNYLTHVMFENVFWKGISGQVNKWRKETLKLPKTSLDHLQQSKVPFLYNISPTVFPPSVDFADWVKVTGYWFLDEGLTYEPPKELLEFMDKARKDGKKLVYIGFGSIVVSDPRDLTEAVVNAVIEADVRCILNKGWSNRLDSGAKNIEIELPPEVYNAGSIPHDWLFPKIDAAVHHGGSGTTGATLRAGLPTIIKPFFGDQFFYANRVEDIGAGIGLKKLNSKSLSKAIKEVVTNQRIIKKAEVIGKQIRSEDGVNVAISTIYKELEYSRKLILNKIQEFDHNSEGIEQSIEDEKNEDSWLM</sequence>
<dbReference type="Pfam" id="PF03033">
    <property type="entry name" value="Glyco_transf_28"/>
    <property type="match status" value="1"/>
</dbReference>
<evidence type="ECO:0000256" key="4">
    <source>
        <dbReference type="ARBA" id="ARBA00012650"/>
    </source>
</evidence>
<evidence type="ECO:0000256" key="7">
    <source>
        <dbReference type="ARBA" id="ARBA00022516"/>
    </source>
</evidence>
<name>A0A1E4TUD4_PACTA</name>
<dbReference type="GO" id="GO:0005975">
    <property type="term" value="P:carbohydrate metabolic process"/>
    <property type="evidence" value="ECO:0007669"/>
    <property type="project" value="InterPro"/>
</dbReference>
<evidence type="ECO:0000256" key="3">
    <source>
        <dbReference type="ARBA" id="ARBA00006962"/>
    </source>
</evidence>
<gene>
    <name evidence="20" type="ORF">PACTADRAFT_50014</name>
</gene>
<keyword evidence="11" id="KW-0756">Sterol biosynthesis</keyword>
<keyword evidence="7" id="KW-0444">Lipid biosynthesis</keyword>
<evidence type="ECO:0000256" key="14">
    <source>
        <dbReference type="ARBA" id="ARBA00023221"/>
    </source>
</evidence>
<reference evidence="21" key="1">
    <citation type="submission" date="2016-05" db="EMBL/GenBank/DDBJ databases">
        <title>Comparative genomics of biotechnologically important yeasts.</title>
        <authorList>
            <consortium name="DOE Joint Genome Institute"/>
            <person name="Riley R."/>
            <person name="Haridas S."/>
            <person name="Wolfe K.H."/>
            <person name="Lopes M.R."/>
            <person name="Hittinger C.T."/>
            <person name="Goker M."/>
            <person name="Salamov A."/>
            <person name="Wisecaver J."/>
            <person name="Long T.M."/>
            <person name="Aerts A.L."/>
            <person name="Barry K."/>
            <person name="Choi C."/>
            <person name="Clum A."/>
            <person name="Coughlan A.Y."/>
            <person name="Deshpande S."/>
            <person name="Douglass A.P."/>
            <person name="Hanson S.J."/>
            <person name="Klenk H.-P."/>
            <person name="Labutti K."/>
            <person name="Lapidus A."/>
            <person name="Lindquist E."/>
            <person name="Lipzen A."/>
            <person name="Meier-Kolthoff J.P."/>
            <person name="Ohm R.A."/>
            <person name="Otillar R.P."/>
            <person name="Pangilinan J."/>
            <person name="Peng Y."/>
            <person name="Rokas A."/>
            <person name="Rosa C.A."/>
            <person name="Scheuner C."/>
            <person name="Sibirny A.A."/>
            <person name="Slot J.C."/>
            <person name="Stielow J.B."/>
            <person name="Sun H."/>
            <person name="Kurtzman C.P."/>
            <person name="Blackwell M."/>
            <person name="Grigoriev I.V."/>
            <person name="Jeffries T.W."/>
        </authorList>
    </citation>
    <scope>NUCLEOTIDE SEQUENCE [LARGE SCALE GENOMIC DNA]</scope>
    <source>
        <strain evidence="21">NRRL Y-2460</strain>
    </source>
</reference>
<dbReference type="SMART" id="SM00568">
    <property type="entry name" value="GRAM"/>
    <property type="match status" value="1"/>
</dbReference>
<keyword evidence="10" id="KW-0443">Lipid metabolism</keyword>
<keyword evidence="14" id="KW-0753">Steroid metabolism</keyword>
<keyword evidence="13" id="KW-1207">Sterol metabolism</keyword>
<dbReference type="EC" id="2.4.1.173" evidence="4"/>
<dbReference type="GO" id="GO:0016020">
    <property type="term" value="C:membrane"/>
    <property type="evidence" value="ECO:0007669"/>
    <property type="project" value="UniProtKB-SubCell"/>
</dbReference>
<evidence type="ECO:0000256" key="18">
    <source>
        <dbReference type="SAM" id="MobiDB-lite"/>
    </source>
</evidence>
<dbReference type="InterPro" id="IPR002213">
    <property type="entry name" value="UDP_glucos_trans"/>
</dbReference>
<evidence type="ECO:0000256" key="13">
    <source>
        <dbReference type="ARBA" id="ARBA00023166"/>
    </source>
</evidence>
<dbReference type="SUPFAM" id="SSF53756">
    <property type="entry name" value="UDP-Glycosyltransferase/glycogen phosphorylase"/>
    <property type="match status" value="1"/>
</dbReference>
<keyword evidence="6" id="KW-0963">Cytoplasm</keyword>
<feature type="domain" description="GRAM" evidence="19">
    <location>
        <begin position="408"/>
        <end position="474"/>
    </location>
</feature>
<dbReference type="Gene3D" id="2.30.29.30">
    <property type="entry name" value="Pleckstrin-homology domain (PH domain)/Phosphotyrosine-binding domain (PTB)"/>
    <property type="match status" value="1"/>
</dbReference>
<proteinExistence type="inferred from homology"/>
<evidence type="ECO:0000313" key="20">
    <source>
        <dbReference type="EMBL" id="ODV95268.1"/>
    </source>
</evidence>
<keyword evidence="8" id="KW-0328">Glycosyltransferase</keyword>
<dbReference type="SUPFAM" id="SSF50729">
    <property type="entry name" value="PH domain-like"/>
    <property type="match status" value="1"/>
</dbReference>
<dbReference type="FunFam" id="3.40.50.2000:FF:000029">
    <property type="entry name" value="Sterol 3-beta-glucosyltransferase"/>
    <property type="match status" value="1"/>
</dbReference>
<organism evidence="20 21">
    <name type="scientific">Pachysolen tannophilus NRRL Y-2460</name>
    <dbReference type="NCBI Taxonomy" id="669874"/>
    <lineage>
        <taxon>Eukaryota</taxon>
        <taxon>Fungi</taxon>
        <taxon>Dikarya</taxon>
        <taxon>Ascomycota</taxon>
        <taxon>Saccharomycotina</taxon>
        <taxon>Pichiomycetes</taxon>
        <taxon>Pachysolenaceae</taxon>
        <taxon>Pachysolen</taxon>
    </lineage>
</organism>
<feature type="region of interest" description="Disordered" evidence="18">
    <location>
        <begin position="164"/>
        <end position="197"/>
    </location>
</feature>
<dbReference type="InterPro" id="IPR010610">
    <property type="entry name" value="EryCIII-like_C"/>
</dbReference>
<dbReference type="STRING" id="669874.A0A1E4TUD4"/>
<evidence type="ECO:0000256" key="11">
    <source>
        <dbReference type="ARBA" id="ARBA00023011"/>
    </source>
</evidence>
<dbReference type="FunFam" id="2.30.29.30:FF:000303">
    <property type="entry name" value="Sterol 3-beta-glucosyltransferase"/>
    <property type="match status" value="1"/>
</dbReference>
<feature type="compositionally biased region" description="Low complexity" evidence="18">
    <location>
        <begin position="282"/>
        <end position="297"/>
    </location>
</feature>
<protein>
    <recommendedName>
        <fullName evidence="5">Sterol 3-beta-glucosyltransferase</fullName>
        <ecNumber evidence="4">2.4.1.173</ecNumber>
    </recommendedName>
    <alternativeName>
        <fullName evidence="15">Autophagy-related protein 26</fullName>
    </alternativeName>
</protein>
<evidence type="ECO:0000256" key="10">
    <source>
        <dbReference type="ARBA" id="ARBA00022955"/>
    </source>
</evidence>
<keyword evidence="9" id="KW-0808">Transferase</keyword>
<feature type="region of interest" description="Disordered" evidence="18">
    <location>
        <begin position="282"/>
        <end position="306"/>
    </location>
</feature>
<dbReference type="PANTHER" id="PTHR48050">
    <property type="entry name" value="STEROL 3-BETA-GLUCOSYLTRANSFERASE"/>
    <property type="match status" value="1"/>
</dbReference>
<comment type="catalytic activity">
    <reaction evidence="17">
        <text>a sterol + UDP-alpha-D-glucose = a sterol 3-beta-D-glucoside + UDP + H(+)</text>
        <dbReference type="Rhea" id="RHEA:22724"/>
        <dbReference type="ChEBI" id="CHEBI:15378"/>
        <dbReference type="ChEBI" id="CHEBI:15889"/>
        <dbReference type="ChEBI" id="CHEBI:37424"/>
        <dbReference type="ChEBI" id="CHEBI:58223"/>
        <dbReference type="ChEBI" id="CHEBI:58885"/>
        <dbReference type="EC" id="2.4.1.173"/>
    </reaction>
    <physiologicalReaction direction="left-to-right" evidence="17">
        <dbReference type="Rhea" id="RHEA:22725"/>
    </physiologicalReaction>
</comment>
<accession>A0A1E4TUD4</accession>
<evidence type="ECO:0000256" key="1">
    <source>
        <dbReference type="ARBA" id="ARBA00004170"/>
    </source>
</evidence>
<dbReference type="Pfam" id="PF02893">
    <property type="entry name" value="GRAM"/>
    <property type="match status" value="1"/>
</dbReference>
<dbReference type="CDD" id="cd13216">
    <property type="entry name" value="PH-GRAM2_AGT26"/>
    <property type="match status" value="1"/>
</dbReference>
<evidence type="ECO:0000256" key="8">
    <source>
        <dbReference type="ARBA" id="ARBA00022676"/>
    </source>
</evidence>
<comment type="subcellular location">
    <subcellularLocation>
        <location evidence="2">Cytoplasm</location>
    </subcellularLocation>
    <subcellularLocation>
        <location evidence="1">Membrane</location>
        <topology evidence="1">Peripheral membrane protein</topology>
    </subcellularLocation>
</comment>
<evidence type="ECO:0000256" key="9">
    <source>
        <dbReference type="ARBA" id="ARBA00022679"/>
    </source>
</evidence>
<feature type="non-terminal residue" evidence="20">
    <location>
        <position position="1035"/>
    </location>
</feature>
<dbReference type="FunFam" id="3.40.50.2000:FF:000009">
    <property type="entry name" value="Sterol 3-beta-glucosyltransferase UGT80A2"/>
    <property type="match status" value="1"/>
</dbReference>
<evidence type="ECO:0000256" key="16">
    <source>
        <dbReference type="ARBA" id="ARBA00047886"/>
    </source>
</evidence>
<comment type="catalytic activity">
    <reaction evidence="16">
        <text>ergosterol + UDP-alpha-D-glucose = ergosteryl 3-beta-D-glucoside + UDP + H(+)</text>
        <dbReference type="Rhea" id="RHEA:61836"/>
        <dbReference type="ChEBI" id="CHEBI:15378"/>
        <dbReference type="ChEBI" id="CHEBI:16933"/>
        <dbReference type="ChEBI" id="CHEBI:52973"/>
        <dbReference type="ChEBI" id="CHEBI:58223"/>
        <dbReference type="ChEBI" id="CHEBI:58885"/>
    </reaction>
    <physiologicalReaction direction="left-to-right" evidence="16">
        <dbReference type="Rhea" id="RHEA:61837"/>
    </physiologicalReaction>
</comment>